<evidence type="ECO:0000313" key="1">
    <source>
        <dbReference type="EMBL" id="MBP1969081.1"/>
    </source>
</evidence>
<gene>
    <name evidence="1" type="ORF">J2Z83_001184</name>
</gene>
<comment type="caution">
    <text evidence="1">The sequence shown here is derived from an EMBL/GenBank/DDBJ whole genome shotgun (WGS) entry which is preliminary data.</text>
</comment>
<name>A0ABS4IFF8_9BACI</name>
<proteinExistence type="predicted"/>
<evidence type="ECO:0000313" key="2">
    <source>
        <dbReference type="Proteomes" id="UP001519345"/>
    </source>
</evidence>
<dbReference type="Proteomes" id="UP001519345">
    <property type="component" value="Unassembled WGS sequence"/>
</dbReference>
<protein>
    <recommendedName>
        <fullName evidence="3">KTSC domain-containing protein</fullName>
    </recommendedName>
</protein>
<organism evidence="1 2">
    <name type="scientific">Virgibacillus natechei</name>
    <dbReference type="NCBI Taxonomy" id="1216297"/>
    <lineage>
        <taxon>Bacteria</taxon>
        <taxon>Bacillati</taxon>
        <taxon>Bacillota</taxon>
        <taxon>Bacilli</taxon>
        <taxon>Bacillales</taxon>
        <taxon>Bacillaceae</taxon>
        <taxon>Virgibacillus</taxon>
    </lineage>
</organism>
<accession>A0ABS4IFF8</accession>
<evidence type="ECO:0008006" key="3">
    <source>
        <dbReference type="Google" id="ProtNLM"/>
    </source>
</evidence>
<reference evidence="1 2" key="1">
    <citation type="submission" date="2021-03" db="EMBL/GenBank/DDBJ databases">
        <title>Genomic Encyclopedia of Type Strains, Phase IV (KMG-IV): sequencing the most valuable type-strain genomes for metagenomic binning, comparative biology and taxonomic classification.</title>
        <authorList>
            <person name="Goeker M."/>
        </authorList>
    </citation>
    <scope>NUCLEOTIDE SEQUENCE [LARGE SCALE GENOMIC DNA]</scope>
    <source>
        <strain evidence="1 2">DSM 25609</strain>
    </source>
</reference>
<dbReference type="EMBL" id="JAGGKX010000004">
    <property type="protein sequence ID" value="MBP1969081.1"/>
    <property type="molecule type" value="Genomic_DNA"/>
</dbReference>
<sequence length="53" mass="6408">MYITLTGSQPMYEVDNVTFNSYREGLQKAYEREVGNYYEAYRQSYLRSQYSPF</sequence>
<keyword evidence="2" id="KW-1185">Reference proteome</keyword>